<sequence length="73" mass="8376">MIKVHLSSLSGPNSKFPVSREGPIEILIGFITRARSKKFKEAMMGLIQQVWDKHEIGSRFYLLFSPTYPSKCF</sequence>
<protein>
    <submittedName>
        <fullName evidence="1">Uncharacterized protein</fullName>
    </submittedName>
</protein>
<dbReference type="AlphaFoldDB" id="A0A5D2EZ19"/>
<name>A0A5D2EZ19_GOSDA</name>
<dbReference type="Proteomes" id="UP000323506">
    <property type="component" value="Chromosome A10"/>
</dbReference>
<keyword evidence="2" id="KW-1185">Reference proteome</keyword>
<gene>
    <name evidence="1" type="ORF">ES288_A10G138400v1</name>
</gene>
<dbReference type="EMBL" id="CM017697">
    <property type="protein sequence ID" value="TYG98705.1"/>
    <property type="molecule type" value="Genomic_DNA"/>
</dbReference>
<accession>A0A5D2EZ19</accession>
<reference evidence="1 2" key="1">
    <citation type="submission" date="2019-06" db="EMBL/GenBank/DDBJ databases">
        <title>WGS assembly of Gossypium darwinii.</title>
        <authorList>
            <person name="Chen Z.J."/>
            <person name="Sreedasyam A."/>
            <person name="Ando A."/>
            <person name="Song Q."/>
            <person name="De L."/>
            <person name="Hulse-Kemp A."/>
            <person name="Ding M."/>
            <person name="Ye W."/>
            <person name="Kirkbride R."/>
            <person name="Jenkins J."/>
            <person name="Plott C."/>
            <person name="Lovell J."/>
            <person name="Lin Y.-M."/>
            <person name="Vaughn R."/>
            <person name="Liu B."/>
            <person name="Li W."/>
            <person name="Simpson S."/>
            <person name="Scheffler B."/>
            <person name="Saski C."/>
            <person name="Grover C."/>
            <person name="Hu G."/>
            <person name="Conover J."/>
            <person name="Carlson J."/>
            <person name="Shu S."/>
            <person name="Boston L."/>
            <person name="Williams M."/>
            <person name="Peterson D."/>
            <person name="Mcgee K."/>
            <person name="Jones D."/>
            <person name="Wendel J."/>
            <person name="Stelly D."/>
            <person name="Grimwood J."/>
            <person name="Schmutz J."/>
        </authorList>
    </citation>
    <scope>NUCLEOTIDE SEQUENCE [LARGE SCALE GENOMIC DNA]</scope>
    <source>
        <strain evidence="1">1808015.09</strain>
    </source>
</reference>
<evidence type="ECO:0000313" key="1">
    <source>
        <dbReference type="EMBL" id="TYG98705.1"/>
    </source>
</evidence>
<organism evidence="1 2">
    <name type="scientific">Gossypium darwinii</name>
    <name type="common">Darwin's cotton</name>
    <name type="synonym">Gossypium barbadense var. darwinii</name>
    <dbReference type="NCBI Taxonomy" id="34276"/>
    <lineage>
        <taxon>Eukaryota</taxon>
        <taxon>Viridiplantae</taxon>
        <taxon>Streptophyta</taxon>
        <taxon>Embryophyta</taxon>
        <taxon>Tracheophyta</taxon>
        <taxon>Spermatophyta</taxon>
        <taxon>Magnoliopsida</taxon>
        <taxon>eudicotyledons</taxon>
        <taxon>Gunneridae</taxon>
        <taxon>Pentapetalae</taxon>
        <taxon>rosids</taxon>
        <taxon>malvids</taxon>
        <taxon>Malvales</taxon>
        <taxon>Malvaceae</taxon>
        <taxon>Malvoideae</taxon>
        <taxon>Gossypium</taxon>
    </lineage>
</organism>
<proteinExistence type="predicted"/>
<evidence type="ECO:0000313" key="2">
    <source>
        <dbReference type="Proteomes" id="UP000323506"/>
    </source>
</evidence>